<dbReference type="InterPro" id="IPR036322">
    <property type="entry name" value="WD40_repeat_dom_sf"/>
</dbReference>
<feature type="non-terminal residue" evidence="2">
    <location>
        <position position="1"/>
    </location>
</feature>
<keyword evidence="3" id="KW-1185">Reference proteome</keyword>
<dbReference type="InterPro" id="IPR015943">
    <property type="entry name" value="WD40/YVTN_repeat-like_dom_sf"/>
</dbReference>
<feature type="compositionally biased region" description="Basic and acidic residues" evidence="1">
    <location>
        <begin position="176"/>
        <end position="187"/>
    </location>
</feature>
<feature type="compositionally biased region" description="Basic residues" evidence="1">
    <location>
        <begin position="67"/>
        <end position="76"/>
    </location>
</feature>
<dbReference type="EMBL" id="AGNL01025824">
    <property type="protein sequence ID" value="EJK58228.1"/>
    <property type="molecule type" value="Genomic_DNA"/>
</dbReference>
<feature type="region of interest" description="Disordered" evidence="1">
    <location>
        <begin position="860"/>
        <end position="910"/>
    </location>
</feature>
<evidence type="ECO:0000313" key="2">
    <source>
        <dbReference type="EMBL" id="EJK58228.1"/>
    </source>
</evidence>
<feature type="region of interest" description="Disordered" evidence="1">
    <location>
        <begin position="208"/>
        <end position="258"/>
    </location>
</feature>
<feature type="compositionally biased region" description="Basic and acidic residues" evidence="1">
    <location>
        <begin position="36"/>
        <end position="66"/>
    </location>
</feature>
<feature type="region of interest" description="Disordered" evidence="1">
    <location>
        <begin position="1206"/>
        <end position="1234"/>
    </location>
</feature>
<name>K0RWV6_THAOC</name>
<feature type="compositionally biased region" description="Basic and acidic residues" evidence="1">
    <location>
        <begin position="1208"/>
        <end position="1219"/>
    </location>
</feature>
<reference evidence="2 3" key="1">
    <citation type="journal article" date="2012" name="Genome Biol.">
        <title>Genome and low-iron response of an oceanic diatom adapted to chronic iron limitation.</title>
        <authorList>
            <person name="Lommer M."/>
            <person name="Specht M."/>
            <person name="Roy A.S."/>
            <person name="Kraemer L."/>
            <person name="Andreson R."/>
            <person name="Gutowska M.A."/>
            <person name="Wolf J."/>
            <person name="Bergner S.V."/>
            <person name="Schilhabel M.B."/>
            <person name="Klostermeier U.C."/>
            <person name="Beiko R.G."/>
            <person name="Rosenstiel P."/>
            <person name="Hippler M."/>
            <person name="Laroche J."/>
        </authorList>
    </citation>
    <scope>NUCLEOTIDE SEQUENCE [LARGE SCALE GENOMIC DNA]</scope>
    <source>
        <strain evidence="2 3">CCMP1005</strain>
    </source>
</reference>
<protein>
    <submittedName>
        <fullName evidence="2">Uncharacterized protein</fullName>
    </submittedName>
</protein>
<organism evidence="2 3">
    <name type="scientific">Thalassiosira oceanica</name>
    <name type="common">Marine diatom</name>
    <dbReference type="NCBI Taxonomy" id="159749"/>
    <lineage>
        <taxon>Eukaryota</taxon>
        <taxon>Sar</taxon>
        <taxon>Stramenopiles</taxon>
        <taxon>Ochrophyta</taxon>
        <taxon>Bacillariophyta</taxon>
        <taxon>Coscinodiscophyceae</taxon>
        <taxon>Thalassiosirophycidae</taxon>
        <taxon>Thalassiosirales</taxon>
        <taxon>Thalassiosiraceae</taxon>
        <taxon>Thalassiosira</taxon>
    </lineage>
</organism>
<feature type="region of interest" description="Disordered" evidence="1">
    <location>
        <begin position="1"/>
        <end position="89"/>
    </location>
</feature>
<evidence type="ECO:0000313" key="3">
    <source>
        <dbReference type="Proteomes" id="UP000266841"/>
    </source>
</evidence>
<sequence length="1590" mass="174904">RRQSSKPPATPARDLTRREASSRPPRTPARPPAVKTQDHGGVDPRETPLTDRMSESEKRHIDERREGRRRSRHVRRCQGESGANASGKQARIARALKVQVGSFPVTIILSFSSTLGRHVLPCSPLPSLRPGNCPLGPRNLHAAIISSVPPEDGAARPARSAVERAPHSPTAAALVDDDRVRRRHASDRDDAVLMDSWAHGRRPYPPAIGVSSSRASAPHVGSSPAAPFPPEDVRLPSSFSSPVRRHRRPAGRGRTSDSRPRSFFILGLNCFNRSAAAAAARVVASAVVVTSSRTMMMRIPAPFGQRCNATAALLTSTEPGARAPYLALDNFWVDHRPASQRSFNVIVQLGGFKKSVTYVQSTMIRLLLLAASICQAASFVAPLGRRSAIVVSLRYSDRRERDEDEPQNYYDDFADYSSPSSSQPPSLSSRRSASPPTVPEDVFARSLERRRADVQRKDEALLENWGTGVAKTYGAFTINERFYEQQNSPEQLREQTQLPFDWVRRLDLGAYPRVACGSAHGGCSWQTSRPRSSLRRLRMRTRRRTTEGREGGVKLHKVMLSDAGKTELLYVGDVPSLQRPLPGVRPTLITCMKFDSAGRLYLGGQDGLLRVVTFPETFNGNVMEVRVLSAWSSVKSTECTSAILGLDLSEDLDLVATAHANGNACLHTVSDERSMEGRSGGCCGSLIASWNPFTFSSSRRPEFHARSVAFASAGTLAEGNLTHSLVVGGGNGEIYTQEISREGLASAVSSAADDEEGGVQSHQQPVLKSSTIQQIQPSHQGPVLSLATRPGGILVSAGPRRHDPRHKTLADSNGALRTRRLQGVDRERRPFVDESKEDIVQTAPSCCTLTADSGTFRAVGRPTLRVPRGGRSSARRPANLRNIVSGNASDPCPGGQLDAAPYGAQGKRQLGQRIGPAAPLDIVRSLMSSALSTTLPPPVSIENSTSSTIAEGGPRSATGTRLPVGLHCGVCSIQGERDPRPPRSSASSASPVPTKVSRPTRLDPPKPSPEYDAPPVIRSARARDRVRVDVEESASDRGAARDESPGGRVIYPVRLDIMAPRSARVAKSHGHYWRGESHGALMRLWLAGSLGVGWISAWNLLLLRFHYCNTSAAPLPGDTQGSCRRAVGVGERVHCSWQRISSRPVSTSSDENWWTLSSLHKRVAHAITSTLSKDSLSELHMSMSSKLMEADSHRSHSIDEAIVSAQAREAHHQSTKEGGEGVANATRQQQQLEQKIEERAIKKAEERHKLELALVEEKLRKAAEAEKERIRKLDMEHKRELKFAKWQEEASREKKEKRSTYEETSDPALDDHPILGRQIAHLQTKRLYLTSASTLASLPVYEKQRAYRHERAKVMAKDKKTSLWMGVPGVISLAEEEDGRLSILDGQHRVGMMAILAEEQRRLENRKSEEKNDNAQDDDLLHFDLDNIVVEVFIARPSGDADSVLERKKDDRDDKAIIFTEINKAQPIKLLDLPGVTDKKTRDIIDYASDHFAAAFPAMFSTSQRCRAPNLNHDNLREALFASEVLRREKISSGGELVKWMTGKNDELRERYGKGMELRGDGERRISQGALRKARKNDLYLGLDSTWLYK</sequence>
<dbReference type="Proteomes" id="UP000266841">
    <property type="component" value="Unassembled WGS sequence"/>
</dbReference>
<dbReference type="eggNOG" id="ENOG502S2UE">
    <property type="taxonomic scope" value="Eukaryota"/>
</dbReference>
<comment type="caution">
    <text evidence="2">The sequence shown here is derived from an EMBL/GenBank/DDBJ whole genome shotgun (WGS) entry which is preliminary data.</text>
</comment>
<evidence type="ECO:0000256" key="1">
    <source>
        <dbReference type="SAM" id="MobiDB-lite"/>
    </source>
</evidence>
<dbReference type="Gene3D" id="2.130.10.10">
    <property type="entry name" value="YVTN repeat-like/Quinoprotein amine dehydrogenase"/>
    <property type="match status" value="1"/>
</dbReference>
<feature type="region of interest" description="Disordered" evidence="1">
    <location>
        <begin position="932"/>
        <end position="1045"/>
    </location>
</feature>
<feature type="region of interest" description="Disordered" evidence="1">
    <location>
        <begin position="1286"/>
        <end position="1309"/>
    </location>
</feature>
<feature type="compositionally biased region" description="Low complexity" evidence="1">
    <location>
        <begin position="983"/>
        <end position="993"/>
    </location>
</feature>
<feature type="compositionally biased region" description="Basic and acidic residues" evidence="1">
    <location>
        <begin position="1021"/>
        <end position="1045"/>
    </location>
</feature>
<feature type="region of interest" description="Disordered" evidence="1">
    <location>
        <begin position="401"/>
        <end position="441"/>
    </location>
</feature>
<accession>K0RWV6</accession>
<dbReference type="OrthoDB" id="204494at2759"/>
<gene>
    <name evidence="2" type="ORF">THAOC_21665</name>
</gene>
<proteinExistence type="predicted"/>
<feature type="compositionally biased region" description="Low complexity" evidence="1">
    <location>
        <begin position="417"/>
        <end position="435"/>
    </location>
</feature>
<dbReference type="SUPFAM" id="SSF50978">
    <property type="entry name" value="WD40 repeat-like"/>
    <property type="match status" value="1"/>
</dbReference>
<feature type="compositionally biased region" description="Basic and acidic residues" evidence="1">
    <location>
        <begin position="1286"/>
        <end position="1301"/>
    </location>
</feature>
<feature type="region of interest" description="Disordered" evidence="1">
    <location>
        <begin position="150"/>
        <end position="187"/>
    </location>
</feature>